<dbReference type="GO" id="GO:0008483">
    <property type="term" value="F:transaminase activity"/>
    <property type="evidence" value="ECO:0007669"/>
    <property type="project" value="UniProtKB-KW"/>
</dbReference>
<dbReference type="PANTHER" id="PTHR11601">
    <property type="entry name" value="CYSTEINE DESULFURYLASE FAMILY MEMBER"/>
    <property type="match status" value="1"/>
</dbReference>
<dbReference type="Gene3D" id="3.90.1150.10">
    <property type="entry name" value="Aspartate Aminotransferase, domain 1"/>
    <property type="match status" value="1"/>
</dbReference>
<dbReference type="InterPro" id="IPR015421">
    <property type="entry name" value="PyrdxlP-dep_Trfase_major"/>
</dbReference>
<keyword evidence="6" id="KW-0411">Iron-sulfur</keyword>
<dbReference type="Pfam" id="PF00266">
    <property type="entry name" value="Aminotran_5"/>
    <property type="match status" value="1"/>
</dbReference>
<dbReference type="GO" id="GO:0046872">
    <property type="term" value="F:metal ion binding"/>
    <property type="evidence" value="ECO:0007669"/>
    <property type="project" value="UniProtKB-KW"/>
</dbReference>
<keyword evidence="9" id="KW-1185">Reference proteome</keyword>
<gene>
    <name evidence="8" type="ORF">CQU01_25060</name>
</gene>
<comment type="caution">
    <text evidence="8">The sequence shown here is derived from an EMBL/GenBank/DDBJ whole genome shotgun (WGS) entry which is preliminary data.</text>
</comment>
<dbReference type="GO" id="GO:0051536">
    <property type="term" value="F:iron-sulfur cluster binding"/>
    <property type="evidence" value="ECO:0007669"/>
    <property type="project" value="UniProtKB-KW"/>
</dbReference>
<evidence type="ECO:0000256" key="6">
    <source>
        <dbReference type="ARBA" id="ARBA00023014"/>
    </source>
</evidence>
<dbReference type="InterPro" id="IPR016454">
    <property type="entry name" value="Cysteine_dSase"/>
</dbReference>
<dbReference type="InterPro" id="IPR015422">
    <property type="entry name" value="PyrdxlP-dep_Trfase_small"/>
</dbReference>
<dbReference type="PIRSF" id="PIRSF005572">
    <property type="entry name" value="NifS"/>
    <property type="match status" value="1"/>
</dbReference>
<dbReference type="OrthoDB" id="9808002at2"/>
<keyword evidence="3" id="KW-0479">Metal-binding</keyword>
<proteinExistence type="inferred from homology"/>
<dbReference type="NCBIfam" id="NF002806">
    <property type="entry name" value="PRK02948.1"/>
    <property type="match status" value="1"/>
</dbReference>
<name>A0A511V2X8_9BACI</name>
<protein>
    <submittedName>
        <fullName evidence="8">Aminotransferase V</fullName>
    </submittedName>
</protein>
<dbReference type="FunFam" id="3.40.640.10:FF:000084">
    <property type="entry name" value="IscS-like cysteine desulfurase"/>
    <property type="match status" value="1"/>
</dbReference>
<evidence type="ECO:0000313" key="8">
    <source>
        <dbReference type="EMBL" id="GEN32268.1"/>
    </source>
</evidence>
<evidence type="ECO:0000256" key="3">
    <source>
        <dbReference type="ARBA" id="ARBA00022723"/>
    </source>
</evidence>
<evidence type="ECO:0000256" key="5">
    <source>
        <dbReference type="ARBA" id="ARBA00023004"/>
    </source>
</evidence>
<evidence type="ECO:0000256" key="4">
    <source>
        <dbReference type="ARBA" id="ARBA00022898"/>
    </source>
</evidence>
<keyword evidence="8" id="KW-0808">Transferase</keyword>
<dbReference type="InterPro" id="IPR000192">
    <property type="entry name" value="Aminotrans_V_dom"/>
</dbReference>
<dbReference type="Proteomes" id="UP000321491">
    <property type="component" value="Unassembled WGS sequence"/>
</dbReference>
<reference evidence="8 9" key="1">
    <citation type="submission" date="2019-07" db="EMBL/GenBank/DDBJ databases">
        <title>Whole genome shotgun sequence of Cerasibacillus quisquiliarum NBRC 102429.</title>
        <authorList>
            <person name="Hosoyama A."/>
            <person name="Uohara A."/>
            <person name="Ohji S."/>
            <person name="Ichikawa N."/>
        </authorList>
    </citation>
    <scope>NUCLEOTIDE SEQUENCE [LARGE SCALE GENOMIC DNA]</scope>
    <source>
        <strain evidence="8 9">NBRC 102429</strain>
    </source>
</reference>
<dbReference type="Gene3D" id="3.40.640.10">
    <property type="entry name" value="Type I PLP-dependent aspartate aminotransferase-like (Major domain)"/>
    <property type="match status" value="1"/>
</dbReference>
<organism evidence="8 9">
    <name type="scientific">Cerasibacillus quisquiliarum</name>
    <dbReference type="NCBI Taxonomy" id="227865"/>
    <lineage>
        <taxon>Bacteria</taxon>
        <taxon>Bacillati</taxon>
        <taxon>Bacillota</taxon>
        <taxon>Bacilli</taxon>
        <taxon>Bacillales</taxon>
        <taxon>Bacillaceae</taxon>
        <taxon>Cerasibacillus</taxon>
    </lineage>
</organism>
<keyword evidence="5" id="KW-0408">Iron</keyword>
<dbReference type="InterPro" id="IPR015424">
    <property type="entry name" value="PyrdxlP-dep_Trfase"/>
</dbReference>
<comment type="similarity">
    <text evidence="2">Belongs to the class-V pyridoxal-phosphate-dependent aminotransferase family. NifS/IscS subfamily.</text>
</comment>
<dbReference type="EMBL" id="BJXW01000036">
    <property type="protein sequence ID" value="GEN32268.1"/>
    <property type="molecule type" value="Genomic_DNA"/>
</dbReference>
<keyword evidence="4" id="KW-0663">Pyridoxal phosphate</keyword>
<keyword evidence="8" id="KW-0032">Aminotransferase</keyword>
<dbReference type="Gene3D" id="1.10.260.50">
    <property type="match status" value="1"/>
</dbReference>
<dbReference type="RefSeq" id="WP_146938625.1">
    <property type="nucleotide sequence ID" value="NZ_BJXW01000036.1"/>
</dbReference>
<evidence type="ECO:0000313" key="9">
    <source>
        <dbReference type="Proteomes" id="UP000321491"/>
    </source>
</evidence>
<dbReference type="PANTHER" id="PTHR11601:SF50">
    <property type="entry name" value="CYSTEINE DESULFURASE ISCS 2-RELATED"/>
    <property type="match status" value="1"/>
</dbReference>
<feature type="domain" description="Aminotransferase class V" evidence="7">
    <location>
        <begin position="2"/>
        <end position="363"/>
    </location>
</feature>
<dbReference type="SUPFAM" id="SSF53383">
    <property type="entry name" value="PLP-dependent transferases"/>
    <property type="match status" value="1"/>
</dbReference>
<sequence length="379" mass="41914">MIYLDNSATTKPHPDVINSFNHVSTKFFANPSSIHQLGGKGEQLLLTAKKQAAELLNVSADEIIFTSGGTEGNNLAIKGAAIQHRERGQHIITTAIEHSSVYEACKSLEELGFKVTYLPVNEDGVISVNDLKAAVCDETILVSVMHVNNEIGSIQPIEEIGQFLKQFPKILFHVDDVQGFGKIPLSIRKNHIDLCTISAHKIHGLKGNGILYKNSRVTLFPLFHGGSQENSVRPGTENLPGAVAMTKAMRLIEERRQAEFQKLADLNQILRHGLMDIQGVDINSSTQAAPHIMNISVPGLKPEVIIHALEKEDIYISTKSACSSKQMEESRVLKACGKSKDHASSALRISLSYDQTKENIETFLHVFERTVKQFKEMMR</sequence>
<evidence type="ECO:0000256" key="1">
    <source>
        <dbReference type="ARBA" id="ARBA00001933"/>
    </source>
</evidence>
<dbReference type="GO" id="GO:0031071">
    <property type="term" value="F:cysteine desulfurase activity"/>
    <property type="evidence" value="ECO:0007669"/>
    <property type="project" value="UniProtKB-ARBA"/>
</dbReference>
<dbReference type="AlphaFoldDB" id="A0A511V2X8"/>
<comment type="cofactor">
    <cofactor evidence="1">
        <name>pyridoxal 5'-phosphate</name>
        <dbReference type="ChEBI" id="CHEBI:597326"/>
    </cofactor>
</comment>
<accession>A0A511V2X8</accession>
<evidence type="ECO:0000256" key="2">
    <source>
        <dbReference type="ARBA" id="ARBA00006490"/>
    </source>
</evidence>
<evidence type="ECO:0000259" key="7">
    <source>
        <dbReference type="Pfam" id="PF00266"/>
    </source>
</evidence>